<dbReference type="InterPro" id="IPR036866">
    <property type="entry name" value="RibonucZ/Hydroxyglut_hydro"/>
</dbReference>
<accession>A0A3N4SC73</accession>
<comment type="caution">
    <text evidence="6">The sequence shown here is derived from an EMBL/GenBank/DDBJ whole genome shotgun (WGS) entry which is preliminary data.</text>
</comment>
<dbReference type="GO" id="GO:0016787">
    <property type="term" value="F:hydrolase activity"/>
    <property type="evidence" value="ECO:0007669"/>
    <property type="project" value="UniProtKB-KW"/>
</dbReference>
<organism evidence="6 7">
    <name type="scientific">Kitasatospora cineracea</name>
    <dbReference type="NCBI Taxonomy" id="88074"/>
    <lineage>
        <taxon>Bacteria</taxon>
        <taxon>Bacillati</taxon>
        <taxon>Actinomycetota</taxon>
        <taxon>Actinomycetes</taxon>
        <taxon>Kitasatosporales</taxon>
        <taxon>Streptomycetaceae</taxon>
        <taxon>Kitasatospora</taxon>
    </lineage>
</organism>
<keyword evidence="7" id="KW-1185">Reference proteome</keyword>
<protein>
    <submittedName>
        <fullName evidence="6">Metallo-beta-lactamase superfamily protein</fullName>
    </submittedName>
</protein>
<dbReference type="PANTHER" id="PTHR42978:SF3">
    <property type="entry name" value="BLR3078 PROTEIN"/>
    <property type="match status" value="1"/>
</dbReference>
<evidence type="ECO:0000256" key="2">
    <source>
        <dbReference type="ARBA" id="ARBA00022723"/>
    </source>
</evidence>
<evidence type="ECO:0000256" key="4">
    <source>
        <dbReference type="ARBA" id="ARBA00022833"/>
    </source>
</evidence>
<dbReference type="EMBL" id="RKQG01000001">
    <property type="protein sequence ID" value="RPE36260.1"/>
    <property type="molecule type" value="Genomic_DNA"/>
</dbReference>
<dbReference type="GO" id="GO:0046872">
    <property type="term" value="F:metal ion binding"/>
    <property type="evidence" value="ECO:0007669"/>
    <property type="project" value="UniProtKB-KW"/>
</dbReference>
<evidence type="ECO:0000313" key="7">
    <source>
        <dbReference type="Proteomes" id="UP000266906"/>
    </source>
</evidence>
<dbReference type="PANTHER" id="PTHR42978">
    <property type="entry name" value="QUORUM-QUENCHING LACTONASE YTNP-RELATED-RELATED"/>
    <property type="match status" value="1"/>
</dbReference>
<evidence type="ECO:0000313" key="6">
    <source>
        <dbReference type="EMBL" id="RPE36260.1"/>
    </source>
</evidence>
<dbReference type="SUPFAM" id="SSF56281">
    <property type="entry name" value="Metallo-hydrolase/oxidoreductase"/>
    <property type="match status" value="1"/>
</dbReference>
<gene>
    <name evidence="6" type="ORF">EDD38_4629</name>
</gene>
<reference evidence="6 7" key="1">
    <citation type="submission" date="2018-11" db="EMBL/GenBank/DDBJ databases">
        <title>Sequencing the genomes of 1000 actinobacteria strains.</title>
        <authorList>
            <person name="Klenk H.-P."/>
        </authorList>
    </citation>
    <scope>NUCLEOTIDE SEQUENCE [LARGE SCALE GENOMIC DNA]</scope>
    <source>
        <strain evidence="6 7">DSM 44781</strain>
    </source>
</reference>
<dbReference type="SMART" id="SM00849">
    <property type="entry name" value="Lactamase_B"/>
    <property type="match status" value="1"/>
</dbReference>
<proteinExistence type="inferred from homology"/>
<dbReference type="InterPro" id="IPR001279">
    <property type="entry name" value="Metallo-B-lactamas"/>
</dbReference>
<dbReference type="AlphaFoldDB" id="A0A3N4SC73"/>
<name>A0A3N4SC73_9ACTN</name>
<keyword evidence="3" id="KW-0378">Hydrolase</keyword>
<feature type="domain" description="Metallo-beta-lactamase" evidence="5">
    <location>
        <begin position="24"/>
        <end position="252"/>
    </location>
</feature>
<sequence length="273" mass="30504">MRIHHLNCGSLRTVEHRGERRPAVCHCLLLETDRDGLVLVDTGLGTADVADPERTLGPEFRGRAQPALDLAETALHQVRALGHDPRDVRHVLLTHLDLDHAGGLPDFPGAEVYLLAAEQRAALGAPGPHPEDRVRYRPAHWAHRPRWTTHRPAPAEPWFGFDAVRPLPRLAEDLAIVPLGGHSAGHAAVAVRDRGAERWLLHCGDAYYFHREIDPDRPEGHPDMDVLQQLTEVDRPLRLGNQARLRELVRDHGGRVVPFSAHDPWEYARLAGK</sequence>
<comment type="similarity">
    <text evidence="1">Belongs to the metallo-beta-lactamase superfamily.</text>
</comment>
<evidence type="ECO:0000259" key="5">
    <source>
        <dbReference type="SMART" id="SM00849"/>
    </source>
</evidence>
<dbReference type="Gene3D" id="3.60.15.10">
    <property type="entry name" value="Ribonuclease Z/Hydroxyacylglutathione hydrolase-like"/>
    <property type="match status" value="1"/>
</dbReference>
<dbReference type="RefSeq" id="WP_123819346.1">
    <property type="nucleotide sequence ID" value="NZ_RKQG01000001.1"/>
</dbReference>
<dbReference type="Proteomes" id="UP000266906">
    <property type="component" value="Unassembled WGS sequence"/>
</dbReference>
<evidence type="ECO:0000256" key="1">
    <source>
        <dbReference type="ARBA" id="ARBA00007749"/>
    </source>
</evidence>
<dbReference type="Pfam" id="PF00753">
    <property type="entry name" value="Lactamase_B"/>
    <property type="match status" value="1"/>
</dbReference>
<dbReference type="InterPro" id="IPR051013">
    <property type="entry name" value="MBL_superfamily_lactonases"/>
</dbReference>
<keyword evidence="4" id="KW-0862">Zinc</keyword>
<keyword evidence="2" id="KW-0479">Metal-binding</keyword>
<dbReference type="CDD" id="cd07742">
    <property type="entry name" value="metallo-hydrolase-like_MBL-fold"/>
    <property type="match status" value="1"/>
</dbReference>
<evidence type="ECO:0000256" key="3">
    <source>
        <dbReference type="ARBA" id="ARBA00022801"/>
    </source>
</evidence>